<dbReference type="AlphaFoldDB" id="A0A832LWG2"/>
<dbReference type="GO" id="GO:0004888">
    <property type="term" value="F:transmembrane signaling receptor activity"/>
    <property type="evidence" value="ECO:0007669"/>
    <property type="project" value="InterPro"/>
</dbReference>
<name>A0A832LWG2_9BACT</name>
<accession>A0A832LWG2</accession>
<dbReference type="PROSITE" id="PS50111">
    <property type="entry name" value="CHEMOTAXIS_TRANSDUC_2"/>
    <property type="match status" value="1"/>
</dbReference>
<dbReference type="Pfam" id="PF00015">
    <property type="entry name" value="MCPsignal"/>
    <property type="match status" value="1"/>
</dbReference>
<dbReference type="PANTHER" id="PTHR32089:SF112">
    <property type="entry name" value="LYSOZYME-LIKE PROTEIN-RELATED"/>
    <property type="match status" value="1"/>
</dbReference>
<feature type="domain" description="Methyl-accepting transducer" evidence="4">
    <location>
        <begin position="1"/>
        <end position="93"/>
    </location>
</feature>
<dbReference type="GO" id="GO:0006935">
    <property type="term" value="P:chemotaxis"/>
    <property type="evidence" value="ECO:0007669"/>
    <property type="project" value="InterPro"/>
</dbReference>
<dbReference type="SUPFAM" id="SSF58104">
    <property type="entry name" value="Methyl-accepting chemotaxis protein (MCP) signaling domain"/>
    <property type="match status" value="1"/>
</dbReference>
<reference evidence="5" key="1">
    <citation type="journal article" date="2020" name="mSystems">
        <title>Genome- and Community-Level Interaction Insights into Carbon Utilization and Element Cycling Functions of Hydrothermarchaeota in Hydrothermal Sediment.</title>
        <authorList>
            <person name="Zhou Z."/>
            <person name="Liu Y."/>
            <person name="Xu W."/>
            <person name="Pan J."/>
            <person name="Luo Z.H."/>
            <person name="Li M."/>
        </authorList>
    </citation>
    <scope>NUCLEOTIDE SEQUENCE [LARGE SCALE GENOMIC DNA]</scope>
    <source>
        <strain evidence="5">SpSt-605</strain>
    </source>
</reference>
<evidence type="ECO:0000256" key="1">
    <source>
        <dbReference type="ARBA" id="ARBA00023224"/>
    </source>
</evidence>
<sequence>MPKKAIAEIAQRAQESTSIVKNTIQKVNLSKENVEVLNKACNEIEEVVTFITTIAEQTNLLALNASIEAAHAGKAGKGFAVVANEVKELAKRT</sequence>
<organism evidence="5">
    <name type="scientific">Caldimicrobium thiodismutans</name>
    <dbReference type="NCBI Taxonomy" id="1653476"/>
    <lineage>
        <taxon>Bacteria</taxon>
        <taxon>Pseudomonadati</taxon>
        <taxon>Thermodesulfobacteriota</taxon>
        <taxon>Thermodesulfobacteria</taxon>
        <taxon>Thermodesulfobacteriales</taxon>
        <taxon>Thermodesulfobacteriaceae</taxon>
        <taxon>Caldimicrobium</taxon>
    </lineage>
</organism>
<comment type="similarity">
    <text evidence="2">Belongs to the methyl-accepting chemotaxis (MCP) protein family.</text>
</comment>
<evidence type="ECO:0000256" key="2">
    <source>
        <dbReference type="ARBA" id="ARBA00029447"/>
    </source>
</evidence>
<dbReference type="PRINTS" id="PR00260">
    <property type="entry name" value="CHEMTRNSDUCR"/>
</dbReference>
<dbReference type="InterPro" id="IPR004090">
    <property type="entry name" value="Chemotax_Me-accpt_rcpt"/>
</dbReference>
<proteinExistence type="inferred from homology"/>
<evidence type="ECO:0000313" key="5">
    <source>
        <dbReference type="EMBL" id="HGV56018.1"/>
    </source>
</evidence>
<comment type="caution">
    <text evidence="5">The sequence shown here is derived from an EMBL/GenBank/DDBJ whole genome shotgun (WGS) entry which is preliminary data.</text>
</comment>
<dbReference type="InterPro" id="IPR004089">
    <property type="entry name" value="MCPsignal_dom"/>
</dbReference>
<keyword evidence="1 3" id="KW-0807">Transducer</keyword>
<dbReference type="GO" id="GO:0007165">
    <property type="term" value="P:signal transduction"/>
    <property type="evidence" value="ECO:0007669"/>
    <property type="project" value="UniProtKB-KW"/>
</dbReference>
<gene>
    <name evidence="5" type="ORF">ENT73_08085</name>
</gene>
<dbReference type="GO" id="GO:0016020">
    <property type="term" value="C:membrane"/>
    <property type="evidence" value="ECO:0007669"/>
    <property type="project" value="InterPro"/>
</dbReference>
<dbReference type="EMBL" id="DSZU01000147">
    <property type="protein sequence ID" value="HGV56018.1"/>
    <property type="molecule type" value="Genomic_DNA"/>
</dbReference>
<evidence type="ECO:0000259" key="4">
    <source>
        <dbReference type="PROSITE" id="PS50111"/>
    </source>
</evidence>
<protein>
    <recommendedName>
        <fullName evidence="4">Methyl-accepting transducer domain-containing protein</fullName>
    </recommendedName>
</protein>
<dbReference type="PANTHER" id="PTHR32089">
    <property type="entry name" value="METHYL-ACCEPTING CHEMOTAXIS PROTEIN MCPB"/>
    <property type="match status" value="1"/>
</dbReference>
<evidence type="ECO:0000256" key="3">
    <source>
        <dbReference type="PROSITE-ProRule" id="PRU00284"/>
    </source>
</evidence>
<dbReference type="Gene3D" id="1.10.287.950">
    <property type="entry name" value="Methyl-accepting chemotaxis protein"/>
    <property type="match status" value="1"/>
</dbReference>